<evidence type="ECO:0000313" key="2">
    <source>
        <dbReference type="EMBL" id="AAK20152.1"/>
    </source>
</evidence>
<evidence type="ECO:0008006" key="5">
    <source>
        <dbReference type="Google" id="ProtNLM"/>
    </source>
</evidence>
<keyword evidence="1" id="KW-0472">Membrane</keyword>
<dbReference type="PATRIC" id="fig|1502723.3.peg.6782"/>
<dbReference type="AlphaFoldDB" id="Q9AF02"/>
<organism evidence="2">
    <name type="scientific">Frankia torreyi</name>
    <dbReference type="NCBI Taxonomy" id="1856"/>
    <lineage>
        <taxon>Bacteria</taxon>
        <taxon>Bacillati</taxon>
        <taxon>Actinomycetota</taxon>
        <taxon>Actinomycetes</taxon>
        <taxon>Frankiales</taxon>
        <taxon>Frankiaceae</taxon>
        <taxon>Frankia</taxon>
    </lineage>
</organism>
<dbReference type="EMBL" id="AY027524">
    <property type="protein sequence ID" value="AAK20152.1"/>
    <property type="molecule type" value="Genomic_DNA"/>
</dbReference>
<evidence type="ECO:0000313" key="3">
    <source>
        <dbReference type="EMBL" id="KJE19724.1"/>
    </source>
</evidence>
<feature type="transmembrane region" description="Helical" evidence="1">
    <location>
        <begin position="105"/>
        <end position="121"/>
    </location>
</feature>
<name>Q9AF02_9ACTN</name>
<gene>
    <name evidence="3" type="ORF">FF36_05979</name>
</gene>
<reference evidence="3" key="3">
    <citation type="submission" date="2015-02" db="EMBL/GenBank/DDBJ databases">
        <authorList>
            <person name="Chooi Y.-H."/>
        </authorList>
    </citation>
    <scope>NUCLEOTIDE SEQUENCE</scope>
    <source>
        <strain evidence="3">CpI1</strain>
    </source>
</reference>
<evidence type="ECO:0000256" key="1">
    <source>
        <dbReference type="SAM" id="Phobius"/>
    </source>
</evidence>
<reference evidence="3 4" key="4">
    <citation type="journal article" date="2016" name="Genome Announc.">
        <title>Permanent Draft Genome Sequences for Two Variants of Frankia sp. Strain CpI1, the First Frankia Strain Isolated from Root Nodules of Comptonia peregrina.</title>
        <authorList>
            <person name="Oshone R."/>
            <person name="Hurst S.G.IV."/>
            <person name="Abebe-Akele F."/>
            <person name="Simpson S."/>
            <person name="Morris K."/>
            <person name="Thomas W.K."/>
            <person name="Tisa L.S."/>
        </authorList>
    </citation>
    <scope>NUCLEOTIDE SEQUENCE [LARGE SCALE GENOMIC DNA]</scope>
    <source>
        <strain evidence="3">CpI1</strain>
        <strain evidence="4">CpI1-S</strain>
    </source>
</reference>
<reference evidence="4" key="2">
    <citation type="submission" date="2015-02" db="EMBL/GenBank/DDBJ databases">
        <title>Draft Genome of Frankia sp. CpI1-S.</title>
        <authorList>
            <person name="Oshone R.T."/>
            <person name="Ngom M."/>
            <person name="Ghodhbane-Gtari F."/>
            <person name="Gtari M."/>
            <person name="Morris K."/>
            <person name="Thomas K."/>
            <person name="Sen A."/>
            <person name="Tisa L.S."/>
        </authorList>
    </citation>
    <scope>NUCLEOTIDE SEQUENCE [LARGE SCALE GENOMIC DNA]</scope>
    <source>
        <strain evidence="4">CpI1-S</strain>
    </source>
</reference>
<protein>
    <recommendedName>
        <fullName evidence="5">DUF4236 domain-containing protein</fullName>
    </recommendedName>
</protein>
<keyword evidence="1" id="KW-1133">Transmembrane helix</keyword>
<accession>A0A0D8B736</accession>
<accession>Q9AF02</accession>
<keyword evidence="1" id="KW-0812">Transmembrane</keyword>
<sequence length="126" mass="13626">MPIRVRAQRRLGPLRATITERGLSSVTLRVGRTSWRLWSRTGGRRGLTSVNLPGPLSWRPAARPRTAGQRAAAAGRSRRRWLLLTVLALVILAGAAAHGVDGRPLAALAVTAAVCGAGYLHRRRRP</sequence>
<reference evidence="2" key="1">
    <citation type="journal article" date="2001" name="Can. J. Microbiol.">
        <title>Analysis of pFQ12, a 22.4-kb Frankia plasmid.</title>
        <authorList>
            <person name="John T.R."/>
            <person name="Rice J.M."/>
            <person name="Johnson J.D."/>
        </authorList>
    </citation>
    <scope>NUCLEOTIDE SEQUENCE</scope>
    <source>
        <strain evidence="2">CpI1</strain>
        <plasmid evidence="2">pFQ12</plasmid>
    </source>
</reference>
<proteinExistence type="predicted"/>
<keyword evidence="4" id="KW-1185">Reference proteome</keyword>
<dbReference type="EMBL" id="JYFN01000087">
    <property type="protein sequence ID" value="KJE19724.1"/>
    <property type="molecule type" value="Genomic_DNA"/>
</dbReference>
<geneLocation type="plasmid" evidence="2">
    <name>pFQ12</name>
</geneLocation>
<feature type="transmembrane region" description="Helical" evidence="1">
    <location>
        <begin position="81"/>
        <end position="99"/>
    </location>
</feature>
<evidence type="ECO:0000313" key="4">
    <source>
        <dbReference type="Proteomes" id="UP000032545"/>
    </source>
</evidence>
<dbReference type="RefSeq" id="WP_010921748.1">
    <property type="nucleotide sequence ID" value="NC_002699.1"/>
</dbReference>
<keyword evidence="2" id="KW-0614">Plasmid</keyword>
<dbReference type="Proteomes" id="UP000032545">
    <property type="component" value="Unassembled WGS sequence"/>
</dbReference>